<comment type="subcellular location">
    <subcellularLocation>
        <location evidence="1">Nucleus</location>
    </subcellularLocation>
</comment>
<evidence type="ECO:0000256" key="12">
    <source>
        <dbReference type="PROSITE-ProRule" id="PRU00203"/>
    </source>
</evidence>
<dbReference type="GO" id="GO:0005634">
    <property type="term" value="C:nucleus"/>
    <property type="evidence" value="ECO:0007669"/>
    <property type="project" value="UniProtKB-SubCell"/>
</dbReference>
<keyword evidence="5 12" id="KW-0863">Zinc-finger</keyword>
<dbReference type="OrthoDB" id="899at2759"/>
<evidence type="ECO:0000256" key="4">
    <source>
        <dbReference type="ARBA" id="ARBA00022723"/>
    </source>
</evidence>
<dbReference type="AlphaFoldDB" id="T1EKY3"/>
<dbReference type="InParanoid" id="T1EKY3"/>
<keyword evidence="4 12" id="KW-0479">Metal-binding</keyword>
<evidence type="ECO:0000256" key="2">
    <source>
        <dbReference type="ARBA" id="ARBA00013184"/>
    </source>
</evidence>
<dbReference type="InterPro" id="IPR013178">
    <property type="entry name" value="Histone_AcTrfase_Rtt109/CBP"/>
</dbReference>
<feature type="zinc finger region" description="TAZ-type" evidence="12">
    <location>
        <begin position="1"/>
        <end position="96"/>
    </location>
</feature>
<dbReference type="InterPro" id="IPR035898">
    <property type="entry name" value="TAZ_dom_sf"/>
</dbReference>
<dbReference type="GO" id="GO:0008270">
    <property type="term" value="F:zinc ion binding"/>
    <property type="evidence" value="ECO:0007669"/>
    <property type="project" value="UniProtKB-KW"/>
</dbReference>
<reference evidence="16" key="1">
    <citation type="submission" date="2012-12" db="EMBL/GenBank/DDBJ databases">
        <authorList>
            <person name="Hellsten U."/>
            <person name="Grimwood J."/>
            <person name="Chapman J.A."/>
            <person name="Shapiro H."/>
            <person name="Aerts A."/>
            <person name="Otillar R.P."/>
            <person name="Terry A.Y."/>
            <person name="Boore J.L."/>
            <person name="Simakov O."/>
            <person name="Marletaz F."/>
            <person name="Cho S.-J."/>
            <person name="Edsinger-Gonzales E."/>
            <person name="Havlak P."/>
            <person name="Kuo D.-H."/>
            <person name="Larsson T."/>
            <person name="Lv J."/>
            <person name="Arendt D."/>
            <person name="Savage R."/>
            <person name="Osoegawa K."/>
            <person name="de Jong P."/>
            <person name="Lindberg D.R."/>
            <person name="Seaver E.C."/>
            <person name="Weisblat D.A."/>
            <person name="Putnam N.H."/>
            <person name="Grigoriev I.V."/>
            <person name="Rokhsar D.S."/>
        </authorList>
    </citation>
    <scope>NUCLEOTIDE SEQUENCE</scope>
</reference>
<dbReference type="SMART" id="SM00551">
    <property type="entry name" value="ZnF_TAZ"/>
    <property type="match status" value="1"/>
</dbReference>
<dbReference type="EnsemblMetazoa" id="HelroT152928">
    <property type="protein sequence ID" value="HelroP152928"/>
    <property type="gene ID" value="HelroG152928"/>
</dbReference>
<dbReference type="SUPFAM" id="SSF57933">
    <property type="entry name" value="TAZ domain"/>
    <property type="match status" value="1"/>
</dbReference>
<dbReference type="Pfam" id="PF02135">
    <property type="entry name" value="zf-TAZ"/>
    <property type="match status" value="1"/>
</dbReference>
<evidence type="ECO:0000256" key="8">
    <source>
        <dbReference type="ARBA" id="ARBA00023015"/>
    </source>
</evidence>
<proteinExistence type="predicted"/>
<dbReference type="EMBL" id="AMQM01001740">
    <property type="status" value="NOT_ANNOTATED_CDS"/>
    <property type="molecule type" value="Genomic_DNA"/>
</dbReference>
<name>T1EKY3_HELRO</name>
<evidence type="ECO:0000256" key="3">
    <source>
        <dbReference type="ARBA" id="ARBA00022679"/>
    </source>
</evidence>
<dbReference type="GO" id="GO:0004402">
    <property type="term" value="F:histone acetyltransferase activity"/>
    <property type="evidence" value="ECO:0007669"/>
    <property type="project" value="InterPro"/>
</dbReference>
<dbReference type="STRING" id="6412.T1EKY3"/>
<evidence type="ECO:0000256" key="1">
    <source>
        <dbReference type="ARBA" id="ARBA00004123"/>
    </source>
</evidence>
<evidence type="ECO:0000256" key="11">
    <source>
        <dbReference type="ARBA" id="ARBA00048017"/>
    </source>
</evidence>
<reference evidence="14 16" key="2">
    <citation type="journal article" date="2013" name="Nature">
        <title>Insights into bilaterian evolution from three spiralian genomes.</title>
        <authorList>
            <person name="Simakov O."/>
            <person name="Marletaz F."/>
            <person name="Cho S.J."/>
            <person name="Edsinger-Gonzales E."/>
            <person name="Havlak P."/>
            <person name="Hellsten U."/>
            <person name="Kuo D.H."/>
            <person name="Larsson T."/>
            <person name="Lv J."/>
            <person name="Arendt D."/>
            <person name="Savage R."/>
            <person name="Osoegawa K."/>
            <person name="de Jong P."/>
            <person name="Grimwood J."/>
            <person name="Chapman J.A."/>
            <person name="Shapiro H."/>
            <person name="Aerts A."/>
            <person name="Otillar R.P."/>
            <person name="Terry A.Y."/>
            <person name="Boore J.L."/>
            <person name="Grigoriev I.V."/>
            <person name="Lindberg D.R."/>
            <person name="Seaver E.C."/>
            <person name="Weisblat D.A."/>
            <person name="Putnam N.H."/>
            <person name="Rokhsar D.S."/>
        </authorList>
    </citation>
    <scope>NUCLEOTIDE SEQUENCE</scope>
</reference>
<evidence type="ECO:0000256" key="5">
    <source>
        <dbReference type="ARBA" id="ARBA00022771"/>
    </source>
</evidence>
<dbReference type="PANTHER" id="PTHR13808">
    <property type="entry name" value="CBP/P300-RELATED"/>
    <property type="match status" value="1"/>
</dbReference>
<evidence type="ECO:0000256" key="7">
    <source>
        <dbReference type="ARBA" id="ARBA00022853"/>
    </source>
</evidence>
<dbReference type="PROSITE" id="PS50134">
    <property type="entry name" value="ZF_TAZ"/>
    <property type="match status" value="1"/>
</dbReference>
<evidence type="ECO:0000313" key="16">
    <source>
        <dbReference type="Proteomes" id="UP000015101"/>
    </source>
</evidence>
<protein>
    <recommendedName>
        <fullName evidence="2">histone acetyltransferase</fullName>
        <ecNumber evidence="2">2.3.1.48</ecNumber>
    </recommendedName>
</protein>
<keyword evidence="8" id="KW-0805">Transcription regulation</keyword>
<keyword evidence="16" id="KW-1185">Reference proteome</keyword>
<dbReference type="GO" id="GO:0006355">
    <property type="term" value="P:regulation of DNA-templated transcription"/>
    <property type="evidence" value="ECO:0007669"/>
    <property type="project" value="InterPro"/>
</dbReference>
<dbReference type="HOGENOM" id="CLU_145627_0_0_1"/>
<keyword evidence="3" id="KW-0808">Transferase</keyword>
<dbReference type="Proteomes" id="UP000015101">
    <property type="component" value="Unassembled WGS sequence"/>
</dbReference>
<dbReference type="EC" id="2.3.1.48" evidence="2"/>
<keyword evidence="6 12" id="KW-0862">Zinc</keyword>
<evidence type="ECO:0000256" key="9">
    <source>
        <dbReference type="ARBA" id="ARBA00023163"/>
    </source>
</evidence>
<dbReference type="GeneID" id="20197233"/>
<dbReference type="OMA" id="MMECKDG"/>
<evidence type="ECO:0000313" key="15">
    <source>
        <dbReference type="EnsemblMetazoa" id="HelroP152928"/>
    </source>
</evidence>
<dbReference type="CTD" id="20197233"/>
<reference evidence="15" key="3">
    <citation type="submission" date="2015-06" db="UniProtKB">
        <authorList>
            <consortium name="EnsemblMetazoa"/>
        </authorList>
    </citation>
    <scope>IDENTIFICATION</scope>
</reference>
<evidence type="ECO:0000313" key="14">
    <source>
        <dbReference type="EMBL" id="ESN92562.1"/>
    </source>
</evidence>
<sequence>ERRKDLQNQLRLLLHAHKCQQNDQLLQQQLQQQQQQQQQHPPVNGCQLPQCAMMKQTLKHMMECKDGKTCKAPKCATLRQIITHWKNCNRDECMFC</sequence>
<organism evidence="15 16">
    <name type="scientific">Helobdella robusta</name>
    <name type="common">Californian leech</name>
    <dbReference type="NCBI Taxonomy" id="6412"/>
    <lineage>
        <taxon>Eukaryota</taxon>
        <taxon>Metazoa</taxon>
        <taxon>Spiralia</taxon>
        <taxon>Lophotrochozoa</taxon>
        <taxon>Annelida</taxon>
        <taxon>Clitellata</taxon>
        <taxon>Hirudinea</taxon>
        <taxon>Rhynchobdellida</taxon>
        <taxon>Glossiphoniidae</taxon>
        <taxon>Helobdella</taxon>
    </lineage>
</organism>
<dbReference type="PANTHER" id="PTHR13808:SF1">
    <property type="entry name" value="HISTONE ACETYLTRANSFERASE"/>
    <property type="match status" value="1"/>
</dbReference>
<evidence type="ECO:0000259" key="13">
    <source>
        <dbReference type="PROSITE" id="PS50134"/>
    </source>
</evidence>
<keyword evidence="10" id="KW-0539">Nucleus</keyword>
<dbReference type="KEGG" id="hro:HELRODRAFT_152928"/>
<dbReference type="RefSeq" id="XP_009028897.1">
    <property type="nucleotide sequence ID" value="XM_009030649.1"/>
</dbReference>
<comment type="catalytic activity">
    <reaction evidence="11">
        <text>L-lysyl-[protein] + acetyl-CoA = N(6)-acetyl-L-lysyl-[protein] + CoA + H(+)</text>
        <dbReference type="Rhea" id="RHEA:45948"/>
        <dbReference type="Rhea" id="RHEA-COMP:9752"/>
        <dbReference type="Rhea" id="RHEA-COMP:10731"/>
        <dbReference type="ChEBI" id="CHEBI:15378"/>
        <dbReference type="ChEBI" id="CHEBI:29969"/>
        <dbReference type="ChEBI" id="CHEBI:57287"/>
        <dbReference type="ChEBI" id="CHEBI:57288"/>
        <dbReference type="ChEBI" id="CHEBI:61930"/>
        <dbReference type="EC" id="2.3.1.48"/>
    </reaction>
</comment>
<dbReference type="eggNOG" id="KOG1778">
    <property type="taxonomic scope" value="Eukaryota"/>
</dbReference>
<dbReference type="Gene3D" id="1.20.1020.10">
    <property type="entry name" value="TAZ domain"/>
    <property type="match status" value="1"/>
</dbReference>
<feature type="domain" description="TAZ-type" evidence="13">
    <location>
        <begin position="1"/>
        <end position="96"/>
    </location>
</feature>
<dbReference type="EMBL" id="KB097639">
    <property type="protein sequence ID" value="ESN92562.1"/>
    <property type="molecule type" value="Genomic_DNA"/>
</dbReference>
<evidence type="ECO:0000256" key="10">
    <source>
        <dbReference type="ARBA" id="ARBA00023242"/>
    </source>
</evidence>
<keyword evidence="9" id="KW-0804">Transcription</keyword>
<dbReference type="InterPro" id="IPR000197">
    <property type="entry name" value="Znf_TAZ"/>
</dbReference>
<gene>
    <name evidence="15" type="primary">20197233</name>
    <name evidence="14" type="ORF">HELRODRAFT_152928</name>
</gene>
<evidence type="ECO:0000256" key="6">
    <source>
        <dbReference type="ARBA" id="ARBA00022833"/>
    </source>
</evidence>
<accession>T1EKY3</accession>
<keyword evidence="7" id="KW-0156">Chromatin regulator</keyword>